<dbReference type="FunFam" id="3.30.460.10:FF:000046">
    <property type="entry name" value="PAP/OAS1 substrate-binding domain superfamily"/>
    <property type="match status" value="1"/>
</dbReference>
<dbReference type="FunFam" id="1.10.1410.10:FF:000013">
    <property type="entry name" value="PAP/OAS1 substrate-binding domain superfamily"/>
    <property type="match status" value="1"/>
</dbReference>
<evidence type="ECO:0008006" key="6">
    <source>
        <dbReference type="Google" id="ProtNLM"/>
    </source>
</evidence>
<dbReference type="PANTHER" id="PTHR45979:SF30">
    <property type="entry name" value="NUCLEOTIDYLTRANSFERASE"/>
    <property type="match status" value="1"/>
</dbReference>
<dbReference type="InterPro" id="IPR058920">
    <property type="entry name" value="PAP-OAS1-bd-rel"/>
</dbReference>
<feature type="compositionally biased region" description="Polar residues" evidence="1">
    <location>
        <begin position="403"/>
        <end position="432"/>
    </location>
</feature>
<evidence type="ECO:0000313" key="5">
    <source>
        <dbReference type="Proteomes" id="UP001279734"/>
    </source>
</evidence>
<reference evidence="4" key="1">
    <citation type="submission" date="2023-05" db="EMBL/GenBank/DDBJ databases">
        <title>Nepenthes gracilis genome sequencing.</title>
        <authorList>
            <person name="Fukushima K."/>
        </authorList>
    </citation>
    <scope>NUCLEOTIDE SEQUENCE</scope>
    <source>
        <strain evidence="4">SING2019-196</strain>
    </source>
</reference>
<feature type="compositionally biased region" description="Low complexity" evidence="1">
    <location>
        <begin position="1112"/>
        <end position="1129"/>
    </location>
</feature>
<name>A0AAD3T466_NEPGR</name>
<proteinExistence type="predicted"/>
<gene>
    <name evidence="4" type="ORF">Nepgr_023579</name>
</gene>
<comment type="caution">
    <text evidence="4">The sequence shown here is derived from an EMBL/GenBank/DDBJ whole genome shotgun (WGS) entry which is preliminary data.</text>
</comment>
<evidence type="ECO:0000259" key="2">
    <source>
        <dbReference type="Pfam" id="PF22600"/>
    </source>
</evidence>
<dbReference type="InterPro" id="IPR058921">
    <property type="entry name" value="PAP/OAS1-rel"/>
</dbReference>
<dbReference type="SUPFAM" id="SSF81631">
    <property type="entry name" value="PAP/OAS1 substrate-binding domain"/>
    <property type="match status" value="1"/>
</dbReference>
<protein>
    <recommendedName>
        <fullName evidence="6">Polymerase nucleotidyl transferase domain-containing protein</fullName>
    </recommendedName>
</protein>
<evidence type="ECO:0000313" key="4">
    <source>
        <dbReference type="EMBL" id="GMH21737.1"/>
    </source>
</evidence>
<dbReference type="Gene3D" id="3.30.460.10">
    <property type="entry name" value="Beta Polymerase, domain 2"/>
    <property type="match status" value="1"/>
</dbReference>
<evidence type="ECO:0000259" key="3">
    <source>
        <dbReference type="Pfam" id="PF26180"/>
    </source>
</evidence>
<organism evidence="4 5">
    <name type="scientific">Nepenthes gracilis</name>
    <name type="common">Slender pitcher plant</name>
    <dbReference type="NCBI Taxonomy" id="150966"/>
    <lineage>
        <taxon>Eukaryota</taxon>
        <taxon>Viridiplantae</taxon>
        <taxon>Streptophyta</taxon>
        <taxon>Embryophyta</taxon>
        <taxon>Tracheophyta</taxon>
        <taxon>Spermatophyta</taxon>
        <taxon>Magnoliopsida</taxon>
        <taxon>eudicotyledons</taxon>
        <taxon>Gunneridae</taxon>
        <taxon>Pentapetalae</taxon>
        <taxon>Caryophyllales</taxon>
        <taxon>Nepenthaceae</taxon>
        <taxon>Nepenthes</taxon>
    </lineage>
</organism>
<feature type="region of interest" description="Disordered" evidence="1">
    <location>
        <begin position="1021"/>
        <end position="1137"/>
    </location>
</feature>
<dbReference type="InterPro" id="IPR054708">
    <property type="entry name" value="MTPAP-like_central"/>
</dbReference>
<dbReference type="Pfam" id="PF26180">
    <property type="entry name" value="PAP-OAS1"/>
    <property type="match status" value="1"/>
</dbReference>
<dbReference type="PANTHER" id="PTHR45979">
    <property type="entry name" value="PAP/OAS1 SUBSTRATE-BINDING DOMAIN SUPERFAMILY"/>
    <property type="match status" value="1"/>
</dbReference>
<dbReference type="Gene3D" id="1.10.1410.10">
    <property type="match status" value="1"/>
</dbReference>
<dbReference type="CDD" id="cd05402">
    <property type="entry name" value="NT_PAP_TUTase"/>
    <property type="match status" value="1"/>
</dbReference>
<evidence type="ECO:0000256" key="1">
    <source>
        <dbReference type="SAM" id="MobiDB-lite"/>
    </source>
</evidence>
<dbReference type="Proteomes" id="UP001279734">
    <property type="component" value="Unassembled WGS sequence"/>
</dbReference>
<dbReference type="SUPFAM" id="SSF81301">
    <property type="entry name" value="Nucleotidyltransferase"/>
    <property type="match status" value="1"/>
</dbReference>
<sequence length="1213" mass="135760">MGEHEERPQPSGLLANGIFPNESGSVIRALDAERWSKAEERTAELIACFQPNQPSDQRRNAVVDYLQRLIMKCFPCQVFTFGSVPLKTYLPDGDIDLTAFSKNQNLKDTWANKVRDILEIEEKNENSEFRVKEVQYIQAEVKIIKCLVEDIVVDISFNQLGGLCTLCFLEEVDHLINQNHLFKRSIILIKAWCYYESRILGAHHGLISTYALETLVLYIFNVFNNSFVGPLEVLYRFLEFFSNFDWDNFCVSLRGPIPISSLPDVIVEPPRKDSGELLLSKLFLDACSTVYAVFPGGQENQGQPFVCKHFNIMDPLRINNNLGRSVSKGNFFRIRSAFAFGAKRLARLLDCPTEDVIFELNQFFSNSWERHGSGNRTDVPTSDLWHLRLSYPGHLQGFDNHDSPSSIKKMNENSSDQSLEVDTSHNSGTKISHQTKERSSKPELMMTEVKGKCPFARTLSSPELTVTYNDALSKAESWEKRVIYARTDYRRKNVVSETFPQSTVFLTDDPSYVGHISSSRTVNAATEITSSSNIYLYDLGISYEDEESVSTGVQEMLQEEPGLVNIMASSVHNFCGHISMPLHVPSYLPLQISPLILASIGAQRNLAAKVPGNIPLMQLLLEDPIGQGNKSFGFMEMEPLEADNDFWEDQDSCLNGGFGSDQGSLEMLKAEDQQLSTSGSLNLVPTSRFDGSSSSMRAQQKFIKEDQRFMRLEFPETNEYCNNRVKNVCSDDTFASSRSSSVNEAGSWDGSVAKVSKMTREKRGRKTVASAALSSVYGKGNVDDDNRDWHIVSTIGTEMAESSSAAAWHFPVHHYYGYEVAKTSVSDSLIHIAPMVLGCRSTQRMMDNPGVLNSALYSMGPPMMPFITVLPVYNFPQETSTSDALPYQNFDLPEGCDENNESESLAGVTTEPSEDHNFDILNSDFAGHWRNLQYGRFCQDLQNHGPLIYPLSVVPPDYLWGPVPWDDRGRPMAENVYPFSKLISYGPHLTPIAPLQYVSNRLFGVNQHYVDEFPRYHSGTGTYLPNPKALVRDQHSSRTKSSNSSNHNRTEHHGGREGSWNTNSVLRASRRIRSRSQANKSRSRLDRSTANVGRADRPWGSYRHNSSPSHRSQNGSSPPNPNSSQTASQGVNPSGFTSNGMGVPSIVMLYPYDNNSLEFGSLGPVDFMGTATNLVSRLAEGTRTKGAFEEERVYGISAQWSPGDQPLSPHLQR</sequence>
<keyword evidence="5" id="KW-1185">Reference proteome</keyword>
<feature type="domain" description="PAP/OAS1 substrate-binding-related" evidence="3">
    <location>
        <begin position="176"/>
        <end position="368"/>
    </location>
</feature>
<feature type="domain" description="Poly(A) RNA polymerase mitochondrial-like central palm" evidence="2">
    <location>
        <begin position="43"/>
        <end position="163"/>
    </location>
</feature>
<dbReference type="InterPro" id="IPR043519">
    <property type="entry name" value="NT_sf"/>
</dbReference>
<feature type="region of interest" description="Disordered" evidence="1">
    <location>
        <begin position="400"/>
        <end position="441"/>
    </location>
</feature>
<dbReference type="AlphaFoldDB" id="A0AAD3T466"/>
<dbReference type="Pfam" id="PF22600">
    <property type="entry name" value="MTPAP-like_central"/>
    <property type="match status" value="1"/>
</dbReference>
<dbReference type="EMBL" id="BSYO01000023">
    <property type="protein sequence ID" value="GMH21737.1"/>
    <property type="molecule type" value="Genomic_DNA"/>
</dbReference>
<accession>A0AAD3T466</accession>